<dbReference type="InterPro" id="IPR038725">
    <property type="entry name" value="YdaG_split_barrel_FMN-bd"/>
</dbReference>
<proteinExistence type="predicted"/>
<dbReference type="EMBL" id="JAUKPO010000007">
    <property type="protein sequence ID" value="MDO1447452.1"/>
    <property type="molecule type" value="Genomic_DNA"/>
</dbReference>
<protein>
    <submittedName>
        <fullName evidence="2">Pyridoxamine 5'-phosphate oxidase family protein</fullName>
    </submittedName>
</protein>
<dbReference type="InterPro" id="IPR052917">
    <property type="entry name" value="Stress-Dev_Protein"/>
</dbReference>
<feature type="domain" description="General stress protein FMN-binding split barrel" evidence="1">
    <location>
        <begin position="10"/>
        <end position="153"/>
    </location>
</feature>
<reference evidence="2" key="1">
    <citation type="submission" date="2023-07" db="EMBL/GenBank/DDBJ databases">
        <title>The genome sequence of Rhodocytophaga aerolata KACC 12507.</title>
        <authorList>
            <person name="Zhang X."/>
        </authorList>
    </citation>
    <scope>NUCLEOTIDE SEQUENCE</scope>
    <source>
        <strain evidence="2">KACC 12507</strain>
    </source>
</reference>
<comment type="caution">
    <text evidence="2">The sequence shown here is derived from an EMBL/GenBank/DDBJ whole genome shotgun (WGS) entry which is preliminary data.</text>
</comment>
<organism evidence="2 3">
    <name type="scientific">Rhodocytophaga aerolata</name>
    <dbReference type="NCBI Taxonomy" id="455078"/>
    <lineage>
        <taxon>Bacteria</taxon>
        <taxon>Pseudomonadati</taxon>
        <taxon>Bacteroidota</taxon>
        <taxon>Cytophagia</taxon>
        <taxon>Cytophagales</taxon>
        <taxon>Rhodocytophagaceae</taxon>
        <taxon>Rhodocytophaga</taxon>
    </lineage>
</organism>
<sequence>MQASMQRAEFDQLKEKIKDIKFAMLSTVEEDGDIHMRPMATHDMDENGTLWFFTYDDSNKVREIRRNPKVGLGYENHSAETYVTAAGTAQVVKDKAKIDELWNDFLKAWFPEGKEDPRIALLKVELHQAEYWDRPGGKMVTLFEMVKAKFTGEPDKSGRNEKFGFEKS</sequence>
<dbReference type="Gene3D" id="2.30.110.10">
    <property type="entry name" value="Electron Transport, Fmn-binding Protein, Chain A"/>
    <property type="match status" value="1"/>
</dbReference>
<dbReference type="RefSeq" id="WP_302038256.1">
    <property type="nucleotide sequence ID" value="NZ_JAUKPO010000007.1"/>
</dbReference>
<evidence type="ECO:0000313" key="2">
    <source>
        <dbReference type="EMBL" id="MDO1447452.1"/>
    </source>
</evidence>
<evidence type="ECO:0000259" key="1">
    <source>
        <dbReference type="Pfam" id="PF16242"/>
    </source>
</evidence>
<evidence type="ECO:0000313" key="3">
    <source>
        <dbReference type="Proteomes" id="UP001168528"/>
    </source>
</evidence>
<dbReference type="SUPFAM" id="SSF50475">
    <property type="entry name" value="FMN-binding split barrel"/>
    <property type="match status" value="1"/>
</dbReference>
<dbReference type="PANTHER" id="PTHR34818:SF1">
    <property type="entry name" value="PROTEIN BLI-3"/>
    <property type="match status" value="1"/>
</dbReference>
<dbReference type="InterPro" id="IPR012349">
    <property type="entry name" value="Split_barrel_FMN-bd"/>
</dbReference>
<dbReference type="Pfam" id="PF16242">
    <property type="entry name" value="Pyrid_ox_like"/>
    <property type="match status" value="1"/>
</dbReference>
<dbReference type="PANTHER" id="PTHR34818">
    <property type="entry name" value="PROTEIN BLI-3"/>
    <property type="match status" value="1"/>
</dbReference>
<name>A0ABT8R5S5_9BACT</name>
<gene>
    <name evidence="2" type="ORF">Q0590_14380</name>
</gene>
<accession>A0ABT8R5S5</accession>
<keyword evidence="3" id="KW-1185">Reference proteome</keyword>
<dbReference type="Proteomes" id="UP001168528">
    <property type="component" value="Unassembled WGS sequence"/>
</dbReference>